<dbReference type="Pfam" id="PF00743">
    <property type="entry name" value="FMO-like"/>
    <property type="match status" value="1"/>
</dbReference>
<evidence type="ECO:0000256" key="1">
    <source>
        <dbReference type="ARBA" id="ARBA00010139"/>
    </source>
</evidence>
<dbReference type="Proteomes" id="UP001143347">
    <property type="component" value="Unassembled WGS sequence"/>
</dbReference>
<comment type="caution">
    <text evidence="5">The sequence shown here is derived from an EMBL/GenBank/DDBJ whole genome shotgun (WGS) entry which is preliminary data.</text>
</comment>
<dbReference type="GO" id="GO:0004499">
    <property type="term" value="F:N,N-dimethylaniline monooxygenase activity"/>
    <property type="evidence" value="ECO:0007669"/>
    <property type="project" value="InterPro"/>
</dbReference>
<dbReference type="InterPro" id="IPR036188">
    <property type="entry name" value="FAD/NAD-bd_sf"/>
</dbReference>
<dbReference type="PANTHER" id="PTHR42877">
    <property type="entry name" value="L-ORNITHINE N(5)-MONOOXYGENASE-RELATED"/>
    <property type="match status" value="1"/>
</dbReference>
<accession>A0A9X3D5Z0</accession>
<comment type="similarity">
    <text evidence="1">Belongs to the FAD-binding monooxygenase family.</text>
</comment>
<keyword evidence="4" id="KW-0560">Oxidoreductase</keyword>
<reference evidence="5" key="1">
    <citation type="submission" date="2022-10" db="EMBL/GenBank/DDBJ databases">
        <title>WGS of marine actinomycetes from Thailand.</title>
        <authorList>
            <person name="Thawai C."/>
        </authorList>
    </citation>
    <scope>NUCLEOTIDE SEQUENCE</scope>
    <source>
        <strain evidence="5">SW21</strain>
    </source>
</reference>
<evidence type="ECO:0000256" key="2">
    <source>
        <dbReference type="ARBA" id="ARBA00022630"/>
    </source>
</evidence>
<keyword evidence="2" id="KW-0285">Flavoprotein</keyword>
<evidence type="ECO:0000313" key="6">
    <source>
        <dbReference type="Proteomes" id="UP001143347"/>
    </source>
</evidence>
<dbReference type="AlphaFoldDB" id="A0A9X3D5Z0"/>
<sequence>MPSDPTPIPRCDRLPDRVDVLVVGAGFGGLAALHRLSVDHPDLNVLAVERAEGAGGVWRANDYPGAACDVPTSLYSLSFAPNPDWSHTYGRQHEIRDYLVGVAAQFDDRIRYRCALLDAQWDDAAGEWSVTTELGGLRCRFLVAAPGALSAPGVPDLPGSETFDGHVFHSARWDHEHTLWGRRVGIVGSGASAVQIVPEIVDEVEHLVVFQRTPAWVVPRLDRRIGRAEQELYRRIPAAHRLMRRMVHLYRESYVIMMARRPELLPIATAMGKAQLRLQVRDRTLRQRLTPRYTIGCKRMLLTNKWFPALQRPNVTVTGALTALSDGGAIDDSGTTHEVDTLIYATGFTPTEPPIAQHIRGRTGATLAETWAGSPSAYRGVSIHGFPNLFFLYGPNTNLGHSSIVLMLEPQARYVSTTIAHLRTAGIDTVEVRADAQHQYNSHLDDELAGTVWNTGGCASWYIDSSGRNSVMWPTFTNTYRRLMSHFEPLDHRLGRRHGATAGQSAREAEVGR</sequence>
<organism evidence="5 6">
    <name type="scientific">Gordonia aquimaris</name>
    <dbReference type="NCBI Taxonomy" id="2984863"/>
    <lineage>
        <taxon>Bacteria</taxon>
        <taxon>Bacillati</taxon>
        <taxon>Actinomycetota</taxon>
        <taxon>Actinomycetes</taxon>
        <taxon>Mycobacteriales</taxon>
        <taxon>Gordoniaceae</taxon>
        <taxon>Gordonia</taxon>
    </lineage>
</organism>
<dbReference type="InterPro" id="IPR020946">
    <property type="entry name" value="Flavin_mOase-like"/>
</dbReference>
<dbReference type="GO" id="GO:0050660">
    <property type="term" value="F:flavin adenine dinucleotide binding"/>
    <property type="evidence" value="ECO:0007669"/>
    <property type="project" value="InterPro"/>
</dbReference>
<keyword evidence="3" id="KW-0274">FAD</keyword>
<gene>
    <name evidence="5" type="ORF">OSB52_15890</name>
</gene>
<evidence type="ECO:0000256" key="4">
    <source>
        <dbReference type="ARBA" id="ARBA00023002"/>
    </source>
</evidence>
<keyword evidence="6" id="KW-1185">Reference proteome</keyword>
<dbReference type="Gene3D" id="3.50.50.60">
    <property type="entry name" value="FAD/NAD(P)-binding domain"/>
    <property type="match status" value="2"/>
</dbReference>
<protein>
    <submittedName>
        <fullName evidence="5">NAD(P)/FAD-dependent oxidoreductase</fullName>
    </submittedName>
</protein>
<dbReference type="RefSeq" id="WP_266062666.1">
    <property type="nucleotide sequence ID" value="NZ_JAPKFM010000017.1"/>
</dbReference>
<evidence type="ECO:0000313" key="5">
    <source>
        <dbReference type="EMBL" id="MCX2965573.1"/>
    </source>
</evidence>
<dbReference type="PANTHER" id="PTHR42877:SF4">
    <property type="entry name" value="FAD_NAD(P)-BINDING DOMAIN-CONTAINING PROTEIN-RELATED"/>
    <property type="match status" value="1"/>
</dbReference>
<dbReference type="EMBL" id="JAPKFM010000017">
    <property type="protein sequence ID" value="MCX2965573.1"/>
    <property type="molecule type" value="Genomic_DNA"/>
</dbReference>
<dbReference type="GO" id="GO:0050661">
    <property type="term" value="F:NADP binding"/>
    <property type="evidence" value="ECO:0007669"/>
    <property type="project" value="InterPro"/>
</dbReference>
<dbReference type="InterPro" id="IPR051209">
    <property type="entry name" value="FAD-bind_Monooxygenase_sf"/>
</dbReference>
<name>A0A9X3D5Z0_9ACTN</name>
<proteinExistence type="inferred from homology"/>
<evidence type="ECO:0000256" key="3">
    <source>
        <dbReference type="ARBA" id="ARBA00022827"/>
    </source>
</evidence>
<dbReference type="SUPFAM" id="SSF51905">
    <property type="entry name" value="FAD/NAD(P)-binding domain"/>
    <property type="match status" value="2"/>
</dbReference>